<sequence>MEREVSTSSSQPAMHLSPTIAESLLLPLVSDALVTSRVSRLATGCSVTSGSGHELHDIKHEPSNFSSDFINWAMQATLAIGPCFGHKLDQLLDACRLIRLHTMQLGPPN</sequence>
<proteinExistence type="predicted"/>
<organism evidence="1 2">
    <name type="scientific">Canavalia gladiata</name>
    <name type="common">Sword bean</name>
    <name type="synonym">Dolichos gladiatus</name>
    <dbReference type="NCBI Taxonomy" id="3824"/>
    <lineage>
        <taxon>Eukaryota</taxon>
        <taxon>Viridiplantae</taxon>
        <taxon>Streptophyta</taxon>
        <taxon>Embryophyta</taxon>
        <taxon>Tracheophyta</taxon>
        <taxon>Spermatophyta</taxon>
        <taxon>Magnoliopsida</taxon>
        <taxon>eudicotyledons</taxon>
        <taxon>Gunneridae</taxon>
        <taxon>Pentapetalae</taxon>
        <taxon>rosids</taxon>
        <taxon>fabids</taxon>
        <taxon>Fabales</taxon>
        <taxon>Fabaceae</taxon>
        <taxon>Papilionoideae</taxon>
        <taxon>50 kb inversion clade</taxon>
        <taxon>NPAAA clade</taxon>
        <taxon>indigoferoid/millettioid clade</taxon>
        <taxon>Phaseoleae</taxon>
        <taxon>Canavalia</taxon>
    </lineage>
</organism>
<dbReference type="EMBL" id="JAYMYQ010000001">
    <property type="protein sequence ID" value="KAK7360282.1"/>
    <property type="molecule type" value="Genomic_DNA"/>
</dbReference>
<comment type="caution">
    <text evidence="1">The sequence shown here is derived from an EMBL/GenBank/DDBJ whole genome shotgun (WGS) entry which is preliminary data.</text>
</comment>
<reference evidence="1 2" key="1">
    <citation type="submission" date="2024-01" db="EMBL/GenBank/DDBJ databases">
        <title>The genomes of 5 underutilized Papilionoideae crops provide insights into root nodulation and disease resistanc.</title>
        <authorList>
            <person name="Jiang F."/>
        </authorList>
    </citation>
    <scope>NUCLEOTIDE SEQUENCE [LARGE SCALE GENOMIC DNA]</scope>
    <source>
        <strain evidence="1">LVBAO_FW01</strain>
        <tissue evidence="1">Leaves</tissue>
    </source>
</reference>
<name>A0AAN9MTB4_CANGL</name>
<dbReference type="Proteomes" id="UP001367508">
    <property type="component" value="Unassembled WGS sequence"/>
</dbReference>
<dbReference type="AlphaFoldDB" id="A0AAN9MTB4"/>
<evidence type="ECO:0000313" key="2">
    <source>
        <dbReference type="Proteomes" id="UP001367508"/>
    </source>
</evidence>
<keyword evidence="2" id="KW-1185">Reference proteome</keyword>
<gene>
    <name evidence="1" type="ORF">VNO77_02265</name>
</gene>
<protein>
    <submittedName>
        <fullName evidence="1">Uncharacterized protein</fullName>
    </submittedName>
</protein>
<evidence type="ECO:0000313" key="1">
    <source>
        <dbReference type="EMBL" id="KAK7360282.1"/>
    </source>
</evidence>
<accession>A0AAN9MTB4</accession>